<evidence type="ECO:0000256" key="1">
    <source>
        <dbReference type="SAM" id="MobiDB-lite"/>
    </source>
</evidence>
<organism evidence="2 3">
    <name type="scientific">Roseisolibacter agri</name>
    <dbReference type="NCBI Taxonomy" id="2014610"/>
    <lineage>
        <taxon>Bacteria</taxon>
        <taxon>Pseudomonadati</taxon>
        <taxon>Gemmatimonadota</taxon>
        <taxon>Gemmatimonadia</taxon>
        <taxon>Gemmatimonadales</taxon>
        <taxon>Gemmatimonadaceae</taxon>
        <taxon>Roseisolibacter</taxon>
    </lineage>
</organism>
<comment type="caution">
    <text evidence="2">The sequence shown here is derived from an EMBL/GenBank/DDBJ whole genome shotgun (WGS) entry which is preliminary data.</text>
</comment>
<dbReference type="EMBL" id="BRXS01000003">
    <property type="protein sequence ID" value="GLC25453.1"/>
    <property type="molecule type" value="Genomic_DNA"/>
</dbReference>
<dbReference type="Proteomes" id="UP001161325">
    <property type="component" value="Unassembled WGS sequence"/>
</dbReference>
<accession>A0AA37VAH8</accession>
<sequence>MPDYSLVQTAALALAADASETAFTDRVVPPLVDAWLLEYNARSPSRDVMEIAVGGFCFLFDLKHERLIAAWGVSQGRHGAPRDKGRMAGHPLGAGAGYHRGHAIPHTLGGPTDINLVPQLGAINIGPFRELERQAVATPGALYFTYWSYPPTRAKGGGSQQPIGVDQGLLRPGLAPDIRTHGN</sequence>
<evidence type="ECO:0000313" key="3">
    <source>
        <dbReference type="Proteomes" id="UP001161325"/>
    </source>
</evidence>
<gene>
    <name evidence="2" type="ORF">rosag_19660</name>
</gene>
<feature type="region of interest" description="Disordered" evidence="1">
    <location>
        <begin position="155"/>
        <end position="183"/>
    </location>
</feature>
<reference evidence="2" key="1">
    <citation type="submission" date="2022-08" db="EMBL/GenBank/DDBJ databases">
        <title>Draft genome sequencing of Roseisolibacter agri AW1220.</title>
        <authorList>
            <person name="Tobiishi Y."/>
            <person name="Tonouchi A."/>
        </authorList>
    </citation>
    <scope>NUCLEOTIDE SEQUENCE</scope>
    <source>
        <strain evidence="2">AW1220</strain>
    </source>
</reference>
<name>A0AA37VAH8_9BACT</name>
<protein>
    <submittedName>
        <fullName evidence="2">Uncharacterized protein</fullName>
    </submittedName>
</protein>
<evidence type="ECO:0000313" key="2">
    <source>
        <dbReference type="EMBL" id="GLC25453.1"/>
    </source>
</evidence>
<proteinExistence type="predicted"/>
<keyword evidence="3" id="KW-1185">Reference proteome</keyword>
<dbReference type="RefSeq" id="WP_284349908.1">
    <property type="nucleotide sequence ID" value="NZ_BRXS01000003.1"/>
</dbReference>
<dbReference type="AlphaFoldDB" id="A0AA37VAH8"/>